<proteinExistence type="predicted"/>
<comment type="caution">
    <text evidence="1">The sequence shown here is derived from an EMBL/GenBank/DDBJ whole genome shotgun (WGS) entry which is preliminary data.</text>
</comment>
<sequence>MEDFSPIARLEMIILKANSMDGTAPTKAVWGKVFNYDKDDRLSVADYAFEYLRLVERVEIYLSVVISNYSKSEINKNSVISLKELAFSFSSPTQWNSHNSKISDSVLVLLEMGKALYDANYPSSETKIGNEYIAELKESLDILFKSIFDSGLSRELRLKLCADIIQMMNAIKFYEVRGSDGMQEGMSLLIGRYAFNSTELKKKEANDVREKFSDVFSKFFAAMSHANTLHQFLENAPEIMKQLINQS</sequence>
<name>A0A558JA90_9GAMM</name>
<dbReference type="RefSeq" id="WP_144810221.1">
    <property type="nucleotide sequence ID" value="NZ_VNFE01000002.1"/>
</dbReference>
<dbReference type="Proteomes" id="UP000317288">
    <property type="component" value="Unassembled WGS sequence"/>
</dbReference>
<gene>
    <name evidence="1" type="ORF">FQP89_05505</name>
</gene>
<evidence type="ECO:0000313" key="1">
    <source>
        <dbReference type="EMBL" id="TVU90559.1"/>
    </source>
</evidence>
<reference evidence="1 2" key="1">
    <citation type="submission" date="2019-07" db="EMBL/GenBank/DDBJ databases">
        <title>Diversity of Bacteria from Kongsfjorden, Arctic.</title>
        <authorList>
            <person name="Yu Y."/>
        </authorList>
    </citation>
    <scope>NUCLEOTIDE SEQUENCE [LARGE SCALE GENOMIC DNA]</scope>
    <source>
        <strain evidence="1 2">SM1922</strain>
    </source>
</reference>
<dbReference type="AlphaFoldDB" id="A0A558JA90"/>
<dbReference type="EMBL" id="VNFE01000002">
    <property type="protein sequence ID" value="TVU90559.1"/>
    <property type="molecule type" value="Genomic_DNA"/>
</dbReference>
<protein>
    <submittedName>
        <fullName evidence="1">Uncharacterized protein</fullName>
    </submittedName>
</protein>
<organism evidence="1 2">
    <name type="scientific">Vreelandella titanicae</name>
    <dbReference type="NCBI Taxonomy" id="664683"/>
    <lineage>
        <taxon>Bacteria</taxon>
        <taxon>Pseudomonadati</taxon>
        <taxon>Pseudomonadota</taxon>
        <taxon>Gammaproteobacteria</taxon>
        <taxon>Oceanospirillales</taxon>
        <taxon>Halomonadaceae</taxon>
        <taxon>Vreelandella</taxon>
    </lineage>
</organism>
<accession>A0A558JA90</accession>
<evidence type="ECO:0000313" key="2">
    <source>
        <dbReference type="Proteomes" id="UP000317288"/>
    </source>
</evidence>